<dbReference type="EMBL" id="MAYH01000001">
    <property type="protein sequence ID" value="OCA77555.1"/>
    <property type="molecule type" value="Genomic_DNA"/>
</dbReference>
<proteinExistence type="predicted"/>
<organism evidence="1 2">
    <name type="scientific">Chryseobacterium artocarpi</name>
    <dbReference type="NCBI Taxonomy" id="1414727"/>
    <lineage>
        <taxon>Bacteria</taxon>
        <taxon>Pseudomonadati</taxon>
        <taxon>Bacteroidota</taxon>
        <taxon>Flavobacteriia</taxon>
        <taxon>Flavobacteriales</taxon>
        <taxon>Weeksellaceae</taxon>
        <taxon>Chryseobacterium group</taxon>
        <taxon>Chryseobacterium</taxon>
    </lineage>
</organism>
<dbReference type="Proteomes" id="UP000092651">
    <property type="component" value="Unassembled WGS sequence"/>
</dbReference>
<dbReference type="OrthoDB" id="1259501at2"/>
<reference evidence="1 2" key="1">
    <citation type="submission" date="2016-07" db="EMBL/GenBank/DDBJ databases">
        <authorList>
            <person name="Jeong J.-J."/>
            <person name="Kim D.W."/>
            <person name="Sang M.K."/>
            <person name="Choi I.-G."/>
            <person name="Kim K.D."/>
        </authorList>
    </citation>
    <scope>NUCLEOTIDE SEQUENCE [LARGE SCALE GENOMIC DNA]</scope>
    <source>
        <strain evidence="1 2">UTM-3</strain>
    </source>
</reference>
<accession>A0A1B9A139</accession>
<comment type="caution">
    <text evidence="1">The sequence shown here is derived from an EMBL/GenBank/DDBJ whole genome shotgun (WGS) entry which is preliminary data.</text>
</comment>
<keyword evidence="2" id="KW-1185">Reference proteome</keyword>
<gene>
    <name evidence="1" type="ORF">BBI01_03655</name>
</gene>
<evidence type="ECO:0000313" key="1">
    <source>
        <dbReference type="EMBL" id="OCA77555.1"/>
    </source>
</evidence>
<sequence length="148" mass="17621">MYLADNYTQKFKFISNKNNTRYELTAKYTYEFNVIYNAFIYAFEIYEESKENEDSFSLILRVMENQTDLKVVDLHPDRNKYYLGKGISISLILKCREVFGKRIISSNNLKKSEYCEWNSPEAIEKVWNPLVLLGLAIYLENDDQYIVF</sequence>
<dbReference type="RefSeq" id="WP_065393305.1">
    <property type="nucleotide sequence ID" value="NZ_MAYH01000001.1"/>
</dbReference>
<protein>
    <submittedName>
        <fullName evidence="1">Uncharacterized protein</fullName>
    </submittedName>
</protein>
<dbReference type="AlphaFoldDB" id="A0A1B9A139"/>
<name>A0A1B9A139_9FLAO</name>
<evidence type="ECO:0000313" key="2">
    <source>
        <dbReference type="Proteomes" id="UP000092651"/>
    </source>
</evidence>